<dbReference type="GO" id="GO:0032993">
    <property type="term" value="C:protein-DNA complex"/>
    <property type="evidence" value="ECO:0007669"/>
    <property type="project" value="TreeGrafter"/>
</dbReference>
<evidence type="ECO:0000256" key="1">
    <source>
        <dbReference type="ARBA" id="ARBA00004453"/>
    </source>
</evidence>
<evidence type="ECO:0000256" key="4">
    <source>
        <dbReference type="ARBA" id="ARBA00023125"/>
    </source>
</evidence>
<feature type="domain" description="DNA-binding protein H-NS-like C-terminal" evidence="6">
    <location>
        <begin position="74"/>
        <end position="119"/>
    </location>
</feature>
<keyword evidence="3" id="KW-0963">Cytoplasm</keyword>
<dbReference type="Pfam" id="PF00816">
    <property type="entry name" value="Histone_HNS"/>
    <property type="match status" value="1"/>
</dbReference>
<accession>A0AAD3RW37</accession>
<evidence type="ECO:0000313" key="8">
    <source>
        <dbReference type="Proteomes" id="UP001143349"/>
    </source>
</evidence>
<keyword evidence="8" id="KW-1185">Reference proteome</keyword>
<name>A0AAD3RW37_9RHOB</name>
<organism evidence="7 8">
    <name type="scientific">Paracoccus kondratievae</name>
    <dbReference type="NCBI Taxonomy" id="135740"/>
    <lineage>
        <taxon>Bacteria</taxon>
        <taxon>Pseudomonadati</taxon>
        <taxon>Pseudomonadota</taxon>
        <taxon>Alphaproteobacteria</taxon>
        <taxon>Rhodobacterales</taxon>
        <taxon>Paracoccaceae</taxon>
        <taxon>Paracoccus</taxon>
    </lineage>
</organism>
<dbReference type="InterPro" id="IPR037150">
    <property type="entry name" value="H-NS_C_dom_sf"/>
</dbReference>
<dbReference type="SUPFAM" id="SSF81273">
    <property type="entry name" value="H-NS histone-like proteins"/>
    <property type="match status" value="1"/>
</dbReference>
<evidence type="ECO:0000313" key="7">
    <source>
        <dbReference type="EMBL" id="GLK66224.1"/>
    </source>
</evidence>
<keyword evidence="4" id="KW-0238">DNA-binding</keyword>
<dbReference type="GO" id="GO:0000976">
    <property type="term" value="F:transcription cis-regulatory region binding"/>
    <property type="evidence" value="ECO:0007669"/>
    <property type="project" value="TreeGrafter"/>
</dbReference>
<dbReference type="Proteomes" id="UP001143349">
    <property type="component" value="Unassembled WGS sequence"/>
</dbReference>
<dbReference type="GO" id="GO:0001217">
    <property type="term" value="F:DNA-binding transcription repressor activity"/>
    <property type="evidence" value="ECO:0007669"/>
    <property type="project" value="TreeGrafter"/>
</dbReference>
<gene>
    <name evidence="7" type="primary">spbA</name>
    <name evidence="7" type="ORF">GCM10017635_37010</name>
</gene>
<comment type="subcellular location">
    <subcellularLocation>
        <location evidence="1">Cytoplasm</location>
        <location evidence="1">Nucleoid</location>
    </subcellularLocation>
</comment>
<comment type="caution">
    <text evidence="7">The sequence shown here is derived from an EMBL/GenBank/DDBJ whole genome shotgun (WGS) entry which is preliminary data.</text>
</comment>
<evidence type="ECO:0000256" key="3">
    <source>
        <dbReference type="ARBA" id="ARBA00022490"/>
    </source>
</evidence>
<dbReference type="PANTHER" id="PTHR38097:SF2">
    <property type="entry name" value="DNA-BINDING PROTEIN STPA"/>
    <property type="match status" value="1"/>
</dbReference>
<reference evidence="7" key="2">
    <citation type="submission" date="2023-01" db="EMBL/GenBank/DDBJ databases">
        <authorList>
            <person name="Sun Q."/>
            <person name="Evtushenko L."/>
        </authorList>
    </citation>
    <scope>NUCLEOTIDE SEQUENCE</scope>
    <source>
        <strain evidence="7">VKM B-2222</strain>
    </source>
</reference>
<dbReference type="PANTHER" id="PTHR38097">
    <property type="match status" value="1"/>
</dbReference>
<feature type="region of interest" description="Disordered" evidence="5">
    <location>
        <begin position="77"/>
        <end position="101"/>
    </location>
</feature>
<dbReference type="EMBL" id="BSFH01000099">
    <property type="protein sequence ID" value="GLK66224.1"/>
    <property type="molecule type" value="Genomic_DNA"/>
</dbReference>
<dbReference type="Gene3D" id="4.10.430.10">
    <property type="entry name" value="Histone-like protein H-NS, C-terminal domain"/>
    <property type="match status" value="1"/>
</dbReference>
<dbReference type="GO" id="GO:0003680">
    <property type="term" value="F:minor groove of adenine-thymine-rich DNA binding"/>
    <property type="evidence" value="ECO:0007669"/>
    <property type="project" value="TreeGrafter"/>
</dbReference>
<dbReference type="GO" id="GO:0003681">
    <property type="term" value="F:bent DNA binding"/>
    <property type="evidence" value="ECO:0007669"/>
    <property type="project" value="TreeGrafter"/>
</dbReference>
<dbReference type="GO" id="GO:0005829">
    <property type="term" value="C:cytosol"/>
    <property type="evidence" value="ECO:0007669"/>
    <property type="project" value="TreeGrafter"/>
</dbReference>
<evidence type="ECO:0000259" key="6">
    <source>
        <dbReference type="SMART" id="SM00528"/>
    </source>
</evidence>
<protein>
    <submittedName>
        <fullName evidence="7">Trans-acting regulatory protein hvrA</fullName>
    </submittedName>
</protein>
<reference evidence="7" key="1">
    <citation type="journal article" date="2014" name="Int. J. Syst. Evol. Microbiol.">
        <title>Complete genome sequence of Corynebacterium casei LMG S-19264T (=DSM 44701T), isolated from a smear-ripened cheese.</title>
        <authorList>
            <consortium name="US DOE Joint Genome Institute (JGI-PGF)"/>
            <person name="Walter F."/>
            <person name="Albersmeier A."/>
            <person name="Kalinowski J."/>
            <person name="Ruckert C."/>
        </authorList>
    </citation>
    <scope>NUCLEOTIDE SEQUENCE</scope>
    <source>
        <strain evidence="7">VKM B-2222</strain>
    </source>
</reference>
<evidence type="ECO:0000256" key="5">
    <source>
        <dbReference type="SAM" id="MobiDB-lite"/>
    </source>
</evidence>
<dbReference type="AlphaFoldDB" id="A0AAD3RW37"/>
<comment type="similarity">
    <text evidence="2">Belongs to the histone-like protein H-NS family.</text>
</comment>
<proteinExistence type="inferred from homology"/>
<dbReference type="GO" id="GO:0009295">
    <property type="term" value="C:nucleoid"/>
    <property type="evidence" value="ECO:0007669"/>
    <property type="project" value="UniProtKB-SubCell"/>
</dbReference>
<sequence length="119" mass="13562">MQNANIEAHKLQNKDKRMSIDLDALSLRELRDLRNKLDRAISTFEDRRKREALAAAESAAREFGFNLAELTVAKQARGKVAPKYANPEDPSQTWTGRGRKPRWVQEALDAGKNLKDMEI</sequence>
<dbReference type="InterPro" id="IPR027444">
    <property type="entry name" value="H-NS_C_dom"/>
</dbReference>
<evidence type="ECO:0000256" key="2">
    <source>
        <dbReference type="ARBA" id="ARBA00010610"/>
    </source>
</evidence>
<dbReference type="SMART" id="SM00528">
    <property type="entry name" value="HNS"/>
    <property type="match status" value="1"/>
</dbReference>